<evidence type="ECO:0000313" key="3">
    <source>
        <dbReference type="Proteomes" id="UP000001979"/>
    </source>
</evidence>
<feature type="domain" description="HTH OST-type" evidence="1">
    <location>
        <begin position="183"/>
        <end position="258"/>
    </location>
</feature>
<name>Q12YH4_METBU</name>
<organism evidence="2 3">
    <name type="scientific">Methanococcoides burtonii (strain DSM 6242 / NBRC 107633 / OCM 468 / ACE-M)</name>
    <dbReference type="NCBI Taxonomy" id="259564"/>
    <lineage>
        <taxon>Archaea</taxon>
        <taxon>Methanobacteriati</taxon>
        <taxon>Methanobacteriota</taxon>
        <taxon>Stenosarchaea group</taxon>
        <taxon>Methanomicrobia</taxon>
        <taxon>Methanosarcinales</taxon>
        <taxon>Methanosarcinaceae</taxon>
        <taxon>Methanococcoides</taxon>
    </lineage>
</organism>
<dbReference type="PROSITE" id="PS51644">
    <property type="entry name" value="HTH_OST"/>
    <property type="match status" value="1"/>
</dbReference>
<dbReference type="RefSeq" id="WP_011498664.1">
    <property type="nucleotide sequence ID" value="NC_007955.1"/>
</dbReference>
<dbReference type="Gene3D" id="3.40.50.1010">
    <property type="entry name" value="5'-nuclease"/>
    <property type="match status" value="1"/>
</dbReference>
<dbReference type="InterPro" id="IPR025605">
    <property type="entry name" value="OST-HTH/LOTUS_dom"/>
</dbReference>
<protein>
    <recommendedName>
        <fullName evidence="1">HTH OST-type domain-containing protein</fullName>
    </recommendedName>
</protein>
<evidence type="ECO:0000313" key="2">
    <source>
        <dbReference type="EMBL" id="ABE51502.1"/>
    </source>
</evidence>
<dbReference type="InterPro" id="IPR021139">
    <property type="entry name" value="NYN"/>
</dbReference>
<dbReference type="GeneID" id="3998622"/>
<dbReference type="GO" id="GO:0004540">
    <property type="term" value="F:RNA nuclease activity"/>
    <property type="evidence" value="ECO:0007669"/>
    <property type="project" value="InterPro"/>
</dbReference>
<accession>Q12YH4</accession>
<dbReference type="EMBL" id="CP000300">
    <property type="protein sequence ID" value="ABE51502.1"/>
    <property type="molecule type" value="Genomic_DNA"/>
</dbReference>
<proteinExistence type="predicted"/>
<sequence length="262" mass="29681">METNESHDKLAVLIDADNVHSSIIKGLFDEIAKYGIASVKRLYGDWTGPQLSNWKDNLHIYSIQPIQQFSYTAKKNATDSALIIDAMDLLYTRNLDGFCIVSSDSDYTKLCQRIRESGAFVYGFGEKKTPEAFRAACNKFIYVENLRKEEEEETEGKEGKEEKEGSITISTNHTKIPTNELKMDTNLVTLLRSAIEDSADDNGWASLGNVGQNAMNRESDFDSRNYGYKKLSDLIEAIDLFEIEKRGKNSHIHIKDSRSKKK</sequence>
<dbReference type="PANTHER" id="PTHR35811">
    <property type="entry name" value="SLR1870 PROTEIN"/>
    <property type="match status" value="1"/>
</dbReference>
<dbReference type="KEGG" id="mbu:Mbur_0520"/>
<evidence type="ECO:0000259" key="1">
    <source>
        <dbReference type="PROSITE" id="PS51644"/>
    </source>
</evidence>
<reference evidence="3" key="1">
    <citation type="journal article" date="2009" name="ISME J.">
        <title>The genome sequence of the psychrophilic archaeon, Methanococcoides burtonii: the role of genome evolution in cold adaptation.</title>
        <authorList>
            <person name="Allen M.A."/>
            <person name="Lauro F.M."/>
            <person name="Williams T.J."/>
            <person name="Burg D."/>
            <person name="Siddiqui K.S."/>
            <person name="De Francisci D."/>
            <person name="Chong K.W."/>
            <person name="Pilak O."/>
            <person name="Chew H.H."/>
            <person name="De Maere M.Z."/>
            <person name="Ting L."/>
            <person name="Katrib M."/>
            <person name="Ng C."/>
            <person name="Sowers K.R."/>
            <person name="Galperin M.Y."/>
            <person name="Anderson I.J."/>
            <person name="Ivanova N."/>
            <person name="Dalin E."/>
            <person name="Martinez M."/>
            <person name="Lapidus A."/>
            <person name="Hauser L."/>
            <person name="Land M."/>
            <person name="Thomas T."/>
            <person name="Cavicchioli R."/>
        </authorList>
    </citation>
    <scope>NUCLEOTIDE SEQUENCE [LARGE SCALE GENOMIC DNA]</scope>
    <source>
        <strain evidence="3">DSM 6242 / NBRC 107633 / OCM 468 / ACE-M</strain>
    </source>
</reference>
<keyword evidence="3" id="KW-1185">Reference proteome</keyword>
<gene>
    <name evidence="2" type="ordered locus">Mbur_0520</name>
</gene>
<dbReference type="PANTHER" id="PTHR35811:SF1">
    <property type="entry name" value="HTH OST-TYPE DOMAIN-CONTAINING PROTEIN"/>
    <property type="match status" value="1"/>
</dbReference>
<dbReference type="Proteomes" id="UP000001979">
    <property type="component" value="Chromosome"/>
</dbReference>
<dbReference type="HOGENOM" id="CLU_034061_0_0_2"/>
<dbReference type="Gene3D" id="3.30.420.610">
    <property type="entry name" value="LOTUS domain-like"/>
    <property type="match status" value="1"/>
</dbReference>
<dbReference type="CDD" id="cd11297">
    <property type="entry name" value="PIN_LabA-like_N_1"/>
    <property type="match status" value="1"/>
</dbReference>
<dbReference type="OrthoDB" id="141691at2157"/>
<dbReference type="AlphaFoldDB" id="Q12YH4"/>
<dbReference type="InterPro" id="IPR041966">
    <property type="entry name" value="LOTUS-like"/>
</dbReference>
<dbReference type="Pfam" id="PF01936">
    <property type="entry name" value="NYN"/>
    <property type="match status" value="1"/>
</dbReference>
<dbReference type="CDD" id="cd10146">
    <property type="entry name" value="LabA_like_C"/>
    <property type="match status" value="1"/>
</dbReference>
<dbReference type="Pfam" id="PF12872">
    <property type="entry name" value="OST-HTH"/>
    <property type="match status" value="1"/>
</dbReference>